<comment type="cofactor">
    <cofactor evidence="9">
        <name>Cu cation</name>
        <dbReference type="ChEBI" id="CHEBI:23378"/>
    </cofactor>
    <text evidence="9">Contains 1 topaquinone per subunit.</text>
</comment>
<reference evidence="15" key="1">
    <citation type="journal article" date="2020" name="Nat. Commun.">
        <title>Genome assembly of wild tea tree DASZ reveals pedigree and selection history of tea varieties.</title>
        <authorList>
            <person name="Zhang W."/>
            <person name="Zhang Y."/>
            <person name="Qiu H."/>
            <person name="Guo Y."/>
            <person name="Wan H."/>
            <person name="Zhang X."/>
            <person name="Scossa F."/>
            <person name="Alseekh S."/>
            <person name="Zhang Q."/>
            <person name="Wang P."/>
            <person name="Xu L."/>
            <person name="Schmidt M.H."/>
            <person name="Jia X."/>
            <person name="Li D."/>
            <person name="Zhu A."/>
            <person name="Guo F."/>
            <person name="Chen W."/>
            <person name="Ni D."/>
            <person name="Usadel B."/>
            <person name="Fernie A.R."/>
            <person name="Wen W."/>
        </authorList>
    </citation>
    <scope>NUCLEOTIDE SEQUENCE [LARGE SCALE GENOMIC DNA]</scope>
    <source>
        <strain evidence="15">cv. G240</strain>
    </source>
</reference>
<comment type="similarity">
    <text evidence="1 9">Belongs to the copper/topaquinone oxidase family.</text>
</comment>
<dbReference type="InterPro" id="IPR036460">
    <property type="entry name" value="Cu_amine_oxidase_C_sf"/>
</dbReference>
<dbReference type="InterPro" id="IPR000269">
    <property type="entry name" value="Cu_amine_oxidase"/>
</dbReference>
<proteinExistence type="inferred from homology"/>
<dbReference type="InterPro" id="IPR015802">
    <property type="entry name" value="Cu_amine_oxidase_N3"/>
</dbReference>
<keyword evidence="15" id="KW-1185">Reference proteome</keyword>
<evidence type="ECO:0000256" key="8">
    <source>
        <dbReference type="PIRSR" id="PIRSR600269-51"/>
    </source>
</evidence>
<dbReference type="Pfam" id="PF01179">
    <property type="entry name" value="Cu_amine_oxid"/>
    <property type="match status" value="1"/>
</dbReference>
<dbReference type="SUPFAM" id="SSF49998">
    <property type="entry name" value="Amine oxidase catalytic domain"/>
    <property type="match status" value="1"/>
</dbReference>
<feature type="domain" description="Copper amine oxidase N2-terminal" evidence="12">
    <location>
        <begin position="28"/>
        <end position="116"/>
    </location>
</feature>
<feature type="active site" description="Schiff-base intermediate with substrate; via topaquinone" evidence="7">
    <location>
        <position position="404"/>
    </location>
</feature>
<evidence type="ECO:0000256" key="7">
    <source>
        <dbReference type="PIRSR" id="PIRSR600269-50"/>
    </source>
</evidence>
<dbReference type="AlphaFoldDB" id="A0A7J7GQI0"/>
<protein>
    <recommendedName>
        <fullName evidence="9">Amine oxidase</fullName>
        <ecNumber evidence="9">1.4.3.-</ecNumber>
    </recommendedName>
</protein>
<dbReference type="InterPro" id="IPR016182">
    <property type="entry name" value="Cu_amine_oxidase_N-reg"/>
</dbReference>
<dbReference type="Proteomes" id="UP000593564">
    <property type="component" value="Unassembled WGS sequence"/>
</dbReference>
<keyword evidence="4 9" id="KW-0560">Oxidoreductase</keyword>
<evidence type="ECO:0000256" key="3">
    <source>
        <dbReference type="ARBA" id="ARBA00022772"/>
    </source>
</evidence>
<keyword evidence="6" id="KW-1015">Disulfide bond</keyword>
<accession>A0A7J7GQI0</accession>
<sequence>MNGVSMSTMQLLVVAILLQRCFIPTFQHPLDPLTPSEINQVSLIIQNSHLGSAISSLTFHFVDLEEPEKVDVLKWLSSNEHNGSFPHRRAKVVVRARGETHELIVDLATGSIISDHVYNGHGFPPFTSKEFVQASIISQMHPEFKESILRRQLNLSEITCLPLTIGWFGELVTKRVLRVFCFYRGGTTNIFARPIEGISILVDVESNQVIKYTDRFKAPLPRADGTDFWSSGQGPNLGPSNGTKTGFTIKGHEVRWANWAFHVAFNARAGLIISTASIFDAGNKKWRRVLYRGHVSETFIPYMDPTSEWYFRTFMDAGEFGFGNSAYSLMPLIDCPGNAAYMDGYLAGADGQAQQVARVICIFERYSGDVAWRHTEVGVPGQLLKSGKTEVSLVVRMVATVGNYDYILDWEFKQSGSIKVGVSLTGVLEVVATWYAHNGPKTEDVYGTFVADNTIAIHHDHFLTYYLDLDIDGTNNSFVRSKLKTARAVGIEPSTPRKSYWTVVRETVESEAKARTRLGLEPAELLIVNPNKMTKLGNQVGYGLITGQPVTSLLSDDDYPQIRAAYTKYQLWVTPYDRLERWAGGFYADRSHGDDDLAVWCERNRPIANKDIVLWYTVGFHHVPTQEDFPVMPTLSGGFELRPSNFFERNPLIKQ</sequence>
<feature type="modified residue" description="2',4',5'-topaquinone" evidence="8">
    <location>
        <position position="404"/>
    </location>
</feature>
<dbReference type="InterPro" id="IPR015798">
    <property type="entry name" value="Cu_amine_oxidase_C"/>
</dbReference>
<dbReference type="InterPro" id="IPR015800">
    <property type="entry name" value="Cu_amine_oxidase_N2"/>
</dbReference>
<dbReference type="GO" id="GO:0048038">
    <property type="term" value="F:quinone binding"/>
    <property type="evidence" value="ECO:0007669"/>
    <property type="project" value="InterPro"/>
</dbReference>
<keyword evidence="10" id="KW-0732">Signal</keyword>
<organism evidence="14 15">
    <name type="scientific">Camellia sinensis</name>
    <name type="common">Tea plant</name>
    <name type="synonym">Thea sinensis</name>
    <dbReference type="NCBI Taxonomy" id="4442"/>
    <lineage>
        <taxon>Eukaryota</taxon>
        <taxon>Viridiplantae</taxon>
        <taxon>Streptophyta</taxon>
        <taxon>Embryophyta</taxon>
        <taxon>Tracheophyta</taxon>
        <taxon>Spermatophyta</taxon>
        <taxon>Magnoliopsida</taxon>
        <taxon>eudicotyledons</taxon>
        <taxon>Gunneridae</taxon>
        <taxon>Pentapetalae</taxon>
        <taxon>asterids</taxon>
        <taxon>Ericales</taxon>
        <taxon>Theaceae</taxon>
        <taxon>Camellia</taxon>
    </lineage>
</organism>
<keyword evidence="2 9" id="KW-0479">Metal-binding</keyword>
<name>A0A7J7GQI0_CAMSI</name>
<keyword evidence="5 9" id="KW-0186">Copper</keyword>
<evidence type="ECO:0000259" key="13">
    <source>
        <dbReference type="Pfam" id="PF02728"/>
    </source>
</evidence>
<dbReference type="PANTHER" id="PTHR10638:SF40">
    <property type="entry name" value="PRIMARY AMINE OXIDASE 1"/>
    <property type="match status" value="1"/>
</dbReference>
<feature type="domain" description="Copper amine oxidase catalytic" evidence="11">
    <location>
        <begin position="246"/>
        <end position="652"/>
    </location>
</feature>
<dbReference type="SUPFAM" id="SSF54416">
    <property type="entry name" value="Amine oxidase N-terminal region"/>
    <property type="match status" value="2"/>
</dbReference>
<evidence type="ECO:0000256" key="10">
    <source>
        <dbReference type="SAM" id="SignalP"/>
    </source>
</evidence>
<feature type="active site" description="Proton acceptor" evidence="7">
    <location>
        <position position="316"/>
    </location>
</feature>
<dbReference type="EC" id="1.4.3.-" evidence="9"/>
<evidence type="ECO:0000313" key="15">
    <source>
        <dbReference type="Proteomes" id="UP000593564"/>
    </source>
</evidence>
<evidence type="ECO:0000313" key="14">
    <source>
        <dbReference type="EMBL" id="KAF5943049.1"/>
    </source>
</evidence>
<evidence type="ECO:0000259" key="11">
    <source>
        <dbReference type="Pfam" id="PF01179"/>
    </source>
</evidence>
<dbReference type="EMBL" id="JACBKZ010000009">
    <property type="protein sequence ID" value="KAF5943049.1"/>
    <property type="molecule type" value="Genomic_DNA"/>
</dbReference>
<feature type="chain" id="PRO_5029456504" description="Amine oxidase" evidence="10">
    <location>
        <begin position="28"/>
        <end position="655"/>
    </location>
</feature>
<evidence type="ECO:0000256" key="1">
    <source>
        <dbReference type="ARBA" id="ARBA00007983"/>
    </source>
</evidence>
<evidence type="ECO:0000256" key="4">
    <source>
        <dbReference type="ARBA" id="ARBA00023002"/>
    </source>
</evidence>
<dbReference type="PANTHER" id="PTHR10638">
    <property type="entry name" value="COPPER AMINE OXIDASE"/>
    <property type="match status" value="1"/>
</dbReference>
<keyword evidence="3 7" id="KW-0801">TPQ</keyword>
<evidence type="ECO:0000256" key="9">
    <source>
        <dbReference type="RuleBase" id="RU000672"/>
    </source>
</evidence>
<dbReference type="FunFam" id="2.70.98.20:FF:000004">
    <property type="entry name" value="Amine oxidase"/>
    <property type="match status" value="1"/>
</dbReference>
<evidence type="ECO:0000259" key="12">
    <source>
        <dbReference type="Pfam" id="PF02727"/>
    </source>
</evidence>
<feature type="domain" description="Copper amine oxidase N3-terminal" evidence="13">
    <location>
        <begin position="124"/>
        <end position="216"/>
    </location>
</feature>
<dbReference type="GO" id="GO:0008131">
    <property type="term" value="F:primary methylamine oxidase activity"/>
    <property type="evidence" value="ECO:0007669"/>
    <property type="project" value="InterPro"/>
</dbReference>
<dbReference type="InterPro" id="IPR049947">
    <property type="entry name" value="Cu_Am_Ox_Cu-bd"/>
</dbReference>
<reference evidence="14 15" key="2">
    <citation type="submission" date="2020-07" db="EMBL/GenBank/DDBJ databases">
        <title>Genome assembly of wild tea tree DASZ reveals pedigree and selection history of tea varieties.</title>
        <authorList>
            <person name="Zhang W."/>
        </authorList>
    </citation>
    <scope>NUCLEOTIDE SEQUENCE [LARGE SCALE GENOMIC DNA]</scope>
    <source>
        <strain evidence="15">cv. G240</strain>
        <tissue evidence="14">Leaf</tissue>
    </source>
</reference>
<gene>
    <name evidence="14" type="ORF">HYC85_020691</name>
</gene>
<dbReference type="Pfam" id="PF02728">
    <property type="entry name" value="Cu_amine_oxidN3"/>
    <property type="match status" value="1"/>
</dbReference>
<evidence type="ECO:0000256" key="6">
    <source>
        <dbReference type="ARBA" id="ARBA00023157"/>
    </source>
</evidence>
<feature type="signal peptide" evidence="10">
    <location>
        <begin position="1"/>
        <end position="27"/>
    </location>
</feature>
<dbReference type="Pfam" id="PF02727">
    <property type="entry name" value="Cu_amine_oxidN2"/>
    <property type="match status" value="1"/>
</dbReference>
<evidence type="ECO:0000256" key="2">
    <source>
        <dbReference type="ARBA" id="ARBA00022723"/>
    </source>
</evidence>
<comment type="caution">
    <text evidence="14">The sequence shown here is derived from an EMBL/GenBank/DDBJ whole genome shotgun (WGS) entry which is preliminary data.</text>
</comment>
<dbReference type="PROSITE" id="PS01165">
    <property type="entry name" value="COPPER_AMINE_OXID_2"/>
    <property type="match status" value="1"/>
</dbReference>
<dbReference type="Gene3D" id="2.70.98.20">
    <property type="entry name" value="Copper amine oxidase, catalytic domain"/>
    <property type="match status" value="1"/>
</dbReference>
<dbReference type="PROSITE" id="PS01164">
    <property type="entry name" value="COPPER_AMINE_OXID_1"/>
    <property type="match status" value="1"/>
</dbReference>
<dbReference type="InterPro" id="IPR049948">
    <property type="entry name" value="Cu_Am_ox_TPQ-bd"/>
</dbReference>
<dbReference type="FunFam" id="3.10.450.40:FF:000012">
    <property type="entry name" value="Amine oxidase"/>
    <property type="match status" value="1"/>
</dbReference>
<evidence type="ECO:0000256" key="5">
    <source>
        <dbReference type="ARBA" id="ARBA00023008"/>
    </source>
</evidence>
<dbReference type="GO" id="GO:0009308">
    <property type="term" value="P:amine metabolic process"/>
    <property type="evidence" value="ECO:0007669"/>
    <property type="project" value="UniProtKB-UniRule"/>
</dbReference>
<comment type="PTM">
    <text evidence="8 9">Topaquinone (TPQ) is generated by copper-dependent autoxidation of a specific tyrosyl residue.</text>
</comment>
<dbReference type="GO" id="GO:0005507">
    <property type="term" value="F:copper ion binding"/>
    <property type="evidence" value="ECO:0007669"/>
    <property type="project" value="InterPro"/>
</dbReference>
<dbReference type="Gene3D" id="3.10.450.40">
    <property type="match status" value="2"/>
</dbReference>